<dbReference type="Proteomes" id="UP001150062">
    <property type="component" value="Unassembled WGS sequence"/>
</dbReference>
<evidence type="ECO:0000256" key="1">
    <source>
        <dbReference type="SAM" id="Coils"/>
    </source>
</evidence>
<feature type="compositionally biased region" description="Low complexity" evidence="2">
    <location>
        <begin position="163"/>
        <end position="175"/>
    </location>
</feature>
<accession>A0ABQ8X9E0</accession>
<feature type="compositionally biased region" description="Basic residues" evidence="2">
    <location>
        <begin position="184"/>
        <end position="193"/>
    </location>
</feature>
<evidence type="ECO:0000313" key="4">
    <source>
        <dbReference type="Proteomes" id="UP001150062"/>
    </source>
</evidence>
<keyword evidence="4" id="KW-1185">Reference proteome</keyword>
<feature type="region of interest" description="Disordered" evidence="2">
    <location>
        <begin position="148"/>
        <end position="217"/>
    </location>
</feature>
<name>A0ABQ8X9E0_9EUKA</name>
<feature type="coiled-coil region" evidence="1">
    <location>
        <begin position="249"/>
        <end position="326"/>
    </location>
</feature>
<proteinExistence type="predicted"/>
<keyword evidence="1" id="KW-0175">Coiled coil</keyword>
<evidence type="ECO:0000313" key="3">
    <source>
        <dbReference type="EMBL" id="KAJ6228694.1"/>
    </source>
</evidence>
<organism evidence="3 4">
    <name type="scientific">Anaeramoeba flamelloides</name>
    <dbReference type="NCBI Taxonomy" id="1746091"/>
    <lineage>
        <taxon>Eukaryota</taxon>
        <taxon>Metamonada</taxon>
        <taxon>Anaeramoebidae</taxon>
        <taxon>Anaeramoeba</taxon>
    </lineage>
</organism>
<evidence type="ECO:0000256" key="2">
    <source>
        <dbReference type="SAM" id="MobiDB-lite"/>
    </source>
</evidence>
<protein>
    <submittedName>
        <fullName evidence="3">Synaptonemal complex protein zip1</fullName>
    </submittedName>
</protein>
<comment type="caution">
    <text evidence="3">The sequence shown here is derived from an EMBL/GenBank/DDBJ whole genome shotgun (WGS) entry which is preliminary data.</text>
</comment>
<sequence>MGNSANSHKIKKRHYKKYLKRLEKSKLPCSILDGEGKIVDITSTFLKEVGWVGKDHLFKNYKPGRISAKNQKHFECDTPTAIKKAIGMIMKSNEGLLTIPWDGMDQFGEKNPLWIYCTLTSIGGKPHIQTIWKKRKVMEDSQLERPDEINSSLLKVQIDDNESTTSKETSTYTDTTSKHDKEKISKKHKTSKSHKTDNSNSHLNKKVGSDSNSTSQNFVLDDIEEQNEIDRIIDKIKKQSRTLDNMDYEMELIKNINSLAKAMEQMKQKRDEQIGKLNTRLRTQNSKNKKKVLDLEEYYQKKNQNFDKLNKKNIKLNKEVKGLKQTISKLYCHLKENEKTENKLINELQSNKLLNISMKEQK</sequence>
<reference evidence="3" key="1">
    <citation type="submission" date="2022-08" db="EMBL/GenBank/DDBJ databases">
        <title>Novel sulfate-reducing endosymbionts in the free-living metamonad Anaeramoeba.</title>
        <authorList>
            <person name="Jerlstrom-Hultqvist J."/>
            <person name="Cepicka I."/>
            <person name="Gallot-Lavallee L."/>
            <person name="Salas-Leiva D."/>
            <person name="Curtis B.A."/>
            <person name="Zahonova K."/>
            <person name="Pipaliya S."/>
            <person name="Dacks J."/>
            <person name="Roger A.J."/>
        </authorList>
    </citation>
    <scope>NUCLEOTIDE SEQUENCE</scope>
    <source>
        <strain evidence="3">Schooner1</strain>
    </source>
</reference>
<dbReference type="EMBL" id="JAOAOG010000326">
    <property type="protein sequence ID" value="KAJ6228694.1"/>
    <property type="molecule type" value="Genomic_DNA"/>
</dbReference>
<gene>
    <name evidence="3" type="ORF">M0813_08731</name>
</gene>